<keyword evidence="3" id="KW-1185">Reference proteome</keyword>
<dbReference type="PROSITE" id="PS51233">
    <property type="entry name" value="VWFD"/>
    <property type="match status" value="1"/>
</dbReference>
<evidence type="ECO:0000313" key="2">
    <source>
        <dbReference type="EMBL" id="TCO60664.1"/>
    </source>
</evidence>
<feature type="domain" description="VWFD" evidence="1">
    <location>
        <begin position="362"/>
        <end position="550"/>
    </location>
</feature>
<dbReference type="EMBL" id="SLWS01000003">
    <property type="protein sequence ID" value="TCO60664.1"/>
    <property type="molecule type" value="Genomic_DNA"/>
</dbReference>
<name>A0A4R2JMY3_9PSEU</name>
<comment type="caution">
    <text evidence="2">The sequence shown here is derived from an EMBL/GenBank/DDBJ whole genome shotgun (WGS) entry which is preliminary data.</text>
</comment>
<dbReference type="AlphaFoldDB" id="A0A4R2JMY3"/>
<proteinExistence type="predicted"/>
<dbReference type="InterPro" id="IPR001846">
    <property type="entry name" value="VWF_type-D"/>
</dbReference>
<dbReference type="RefSeq" id="WP_132115819.1">
    <property type="nucleotide sequence ID" value="NZ_SLWS01000003.1"/>
</dbReference>
<accession>A0A4R2JMY3</accession>
<protein>
    <recommendedName>
        <fullName evidence="1">VWFD domain-containing protein</fullName>
    </recommendedName>
</protein>
<dbReference type="OrthoDB" id="574668at2"/>
<dbReference type="Proteomes" id="UP000295680">
    <property type="component" value="Unassembled WGS sequence"/>
</dbReference>
<sequence>MSLFSPTRRKTRRLLSTVAFAGVAVVAATGVSFTAWNLPSQQDWQLRMAQADQPSKGCFTADYPRVAWRSAACAPAPNVPQVPKHGPPPLGLQIGNGNDVSARERPGGVPIRNSIGSFDFVVGVTSESGQIGNAGPSIANAYSLQLNTNYFFTARCAGSPSSDCRGWQQFVFANDGAAGSVFIQYWLIKYNAPCPPGWTPFSFTADTDIYCWRNDPLGALPVPAQPITNLANLKLSGRADGAGDRVTLSVGMFSYSLTGNDALGLGVPGGKWLDAEFNVFGNGGNSGGGGKAEFNAGARLRPRVQIINGYPIPLKPLCNEFGFAGETNNLNFPNSAPPMTGPAPSLVFNEDHVSVPTLFPCNAATAVGDVHVGTVAGTTYDFQATGDFQLAESGPDFEVQERQVSGAPSWPNTSVNQAVGTRMRDTRVVVCAGSVLVVDGKPFQLPDGRSVTLPSGVGISLVGGDYYVTDSSYHTVRITPHSGYMDVLVGIDDWPEDVRGLIGSHNDDPALIEARDGTVFPLPMSFDDLYNRFGNSWRVKSSDSLLTPCGRVAEQGNPKVPFFSADLPTEIRARAKETCVQNRVLDEWLDGCMIDVAMLGPKAATTFVGTAPAVLDGNSRKR</sequence>
<evidence type="ECO:0000259" key="1">
    <source>
        <dbReference type="PROSITE" id="PS51233"/>
    </source>
</evidence>
<reference evidence="2 3" key="1">
    <citation type="submission" date="2019-03" db="EMBL/GenBank/DDBJ databases">
        <title>Genomic Encyclopedia of Type Strains, Phase IV (KMG-IV): sequencing the most valuable type-strain genomes for metagenomic binning, comparative biology and taxonomic classification.</title>
        <authorList>
            <person name="Goeker M."/>
        </authorList>
    </citation>
    <scope>NUCLEOTIDE SEQUENCE [LARGE SCALE GENOMIC DNA]</scope>
    <source>
        <strain evidence="2 3">DSM 45934</strain>
    </source>
</reference>
<evidence type="ECO:0000313" key="3">
    <source>
        <dbReference type="Proteomes" id="UP000295680"/>
    </source>
</evidence>
<organism evidence="2 3">
    <name type="scientific">Actinocrispum wychmicini</name>
    <dbReference type="NCBI Taxonomy" id="1213861"/>
    <lineage>
        <taxon>Bacteria</taxon>
        <taxon>Bacillati</taxon>
        <taxon>Actinomycetota</taxon>
        <taxon>Actinomycetes</taxon>
        <taxon>Pseudonocardiales</taxon>
        <taxon>Pseudonocardiaceae</taxon>
        <taxon>Actinocrispum</taxon>
    </lineage>
</organism>
<gene>
    <name evidence="2" type="ORF">EV192_103239</name>
</gene>